<dbReference type="KEGG" id="hdh:G5B40_08480"/>
<dbReference type="InterPro" id="IPR018968">
    <property type="entry name" value="Phasin"/>
</dbReference>
<dbReference type="Pfam" id="PF09361">
    <property type="entry name" value="Phasin_2"/>
    <property type="match status" value="1"/>
</dbReference>
<organism evidence="2 3">
    <name type="scientific">Pikeienuella piscinae</name>
    <dbReference type="NCBI Taxonomy" id="2748098"/>
    <lineage>
        <taxon>Bacteria</taxon>
        <taxon>Pseudomonadati</taxon>
        <taxon>Pseudomonadota</taxon>
        <taxon>Alphaproteobacteria</taxon>
        <taxon>Rhodobacterales</taxon>
        <taxon>Paracoccaceae</taxon>
        <taxon>Pikeienuella</taxon>
    </lineage>
</organism>
<accession>A0A7L5BTQ0</accession>
<sequence>MATAKDAAAKVETLAADAQKAATDQFEKISKSLEDVAAFGQDNMDALMKSSSVAVKAAEELNAEIMSFSKKSVEEAVASAKEMSSIKTVPEFVEKQAAFAKTSLDGYMKQAAKINEMFMAAAKDMAEPMNARAAAAADMVKSYRL</sequence>
<keyword evidence="3" id="KW-1185">Reference proteome</keyword>
<name>A0A7L5BTQ0_9RHOB</name>
<dbReference type="RefSeq" id="WP_165097477.1">
    <property type="nucleotide sequence ID" value="NZ_CP049056.1"/>
</dbReference>
<evidence type="ECO:0000259" key="1">
    <source>
        <dbReference type="Pfam" id="PF09361"/>
    </source>
</evidence>
<dbReference type="EMBL" id="CP049056">
    <property type="protein sequence ID" value="QIE55490.1"/>
    <property type="molecule type" value="Genomic_DNA"/>
</dbReference>
<gene>
    <name evidence="2" type="ORF">G5B40_08480</name>
</gene>
<proteinExistence type="predicted"/>
<dbReference type="AlphaFoldDB" id="A0A7L5BTQ0"/>
<evidence type="ECO:0000313" key="2">
    <source>
        <dbReference type="EMBL" id="QIE55490.1"/>
    </source>
</evidence>
<dbReference type="Proteomes" id="UP000503336">
    <property type="component" value="Chromosome"/>
</dbReference>
<reference evidence="2 3" key="1">
    <citation type="submission" date="2020-02" db="EMBL/GenBank/DDBJ databases">
        <title>complete genome sequence of Rhodobacteraceae bacterium.</title>
        <authorList>
            <person name="Park J."/>
            <person name="Kim Y.-S."/>
            <person name="Kim K.-H."/>
        </authorList>
    </citation>
    <scope>NUCLEOTIDE SEQUENCE [LARGE SCALE GENOMIC DNA]</scope>
    <source>
        <strain evidence="2 3">RR4-56</strain>
    </source>
</reference>
<protein>
    <submittedName>
        <fullName evidence="2">Phasin family protein</fullName>
    </submittedName>
</protein>
<evidence type="ECO:0000313" key="3">
    <source>
        <dbReference type="Proteomes" id="UP000503336"/>
    </source>
</evidence>
<feature type="domain" description="Phasin" evidence="1">
    <location>
        <begin position="34"/>
        <end position="132"/>
    </location>
</feature>